<proteinExistence type="predicted"/>
<dbReference type="EMBL" id="JAELXS010000004">
    <property type="protein sequence ID" value="MBJ6121821.1"/>
    <property type="molecule type" value="Genomic_DNA"/>
</dbReference>
<gene>
    <name evidence="2" type="ORF">JAO74_08455</name>
</gene>
<dbReference type="InterPro" id="IPR013830">
    <property type="entry name" value="SGNH_hydro"/>
</dbReference>
<dbReference type="Proteomes" id="UP000640426">
    <property type="component" value="Unassembled WGS sequence"/>
</dbReference>
<keyword evidence="3" id="KW-1185">Reference proteome</keyword>
<reference evidence="3" key="1">
    <citation type="submission" date="2020-12" db="EMBL/GenBank/DDBJ databases">
        <title>Hymenobacter sp.</title>
        <authorList>
            <person name="Kim M.K."/>
        </authorList>
    </citation>
    <scope>NUCLEOTIDE SEQUENCE [LARGE SCALE GENOMIC DNA]</scope>
    <source>
        <strain evidence="3">BT553</strain>
    </source>
</reference>
<dbReference type="InterPro" id="IPR051532">
    <property type="entry name" value="Ester_Hydrolysis_Enzymes"/>
</dbReference>
<dbReference type="PANTHER" id="PTHR30383:SF5">
    <property type="entry name" value="SGNH HYDROLASE-TYPE ESTERASE DOMAIN-CONTAINING PROTEIN"/>
    <property type="match status" value="1"/>
</dbReference>
<evidence type="ECO:0000313" key="2">
    <source>
        <dbReference type="EMBL" id="MBJ6121821.1"/>
    </source>
</evidence>
<name>A0ABS0XP66_9SPHN</name>
<protein>
    <submittedName>
        <fullName evidence="2">GDSL family lipase</fullName>
    </submittedName>
</protein>
<sequence>MNWRVAIATSALLCMAAADGGPRYRSSAARRVVVERDWGPVLGPYRQRLVPSMMKDFGERYIYRAANTALPPPRPGERRVVFIGDSITDGWNLAASFPGQPYINRGIGGQVTAQMLVRFQQDVVALHPKAVVILGGVNDVQGLLQEETPDGIVANMEAMADIARAHGIAVVLASILPVNDYTPAARDVVRERQPATLAAINVRLRDLARRRGYGFADYAAVLRDERGLMNAAYTRDGIHPTAAGYARMGTVAAASIGRALRRG</sequence>
<dbReference type="Gene3D" id="3.40.50.1110">
    <property type="entry name" value="SGNH hydrolase"/>
    <property type="match status" value="1"/>
</dbReference>
<comment type="caution">
    <text evidence="2">The sequence shown here is derived from an EMBL/GenBank/DDBJ whole genome shotgun (WGS) entry which is preliminary data.</text>
</comment>
<evidence type="ECO:0000313" key="3">
    <source>
        <dbReference type="Proteomes" id="UP000640426"/>
    </source>
</evidence>
<evidence type="ECO:0000259" key="1">
    <source>
        <dbReference type="Pfam" id="PF13472"/>
    </source>
</evidence>
<organism evidence="2 3">
    <name type="scientific">Sphingomonas mollis</name>
    <dbReference type="NCBI Taxonomy" id="2795726"/>
    <lineage>
        <taxon>Bacteria</taxon>
        <taxon>Pseudomonadati</taxon>
        <taxon>Pseudomonadota</taxon>
        <taxon>Alphaproteobacteria</taxon>
        <taxon>Sphingomonadales</taxon>
        <taxon>Sphingomonadaceae</taxon>
        <taxon>Sphingomonas</taxon>
    </lineage>
</organism>
<feature type="domain" description="SGNH hydrolase-type esterase" evidence="1">
    <location>
        <begin position="82"/>
        <end position="247"/>
    </location>
</feature>
<dbReference type="PANTHER" id="PTHR30383">
    <property type="entry name" value="THIOESTERASE 1/PROTEASE 1/LYSOPHOSPHOLIPASE L1"/>
    <property type="match status" value="1"/>
</dbReference>
<dbReference type="Pfam" id="PF13472">
    <property type="entry name" value="Lipase_GDSL_2"/>
    <property type="match status" value="1"/>
</dbReference>
<dbReference type="InterPro" id="IPR036514">
    <property type="entry name" value="SGNH_hydro_sf"/>
</dbReference>
<dbReference type="RefSeq" id="WP_199036991.1">
    <property type="nucleotide sequence ID" value="NZ_JAELXS010000004.1"/>
</dbReference>
<dbReference type="SUPFAM" id="SSF52266">
    <property type="entry name" value="SGNH hydrolase"/>
    <property type="match status" value="1"/>
</dbReference>
<accession>A0ABS0XP66</accession>